<dbReference type="InterPro" id="IPR043519">
    <property type="entry name" value="NT_sf"/>
</dbReference>
<evidence type="ECO:0000313" key="5">
    <source>
        <dbReference type="Proteomes" id="UP000019150"/>
    </source>
</evidence>
<dbReference type="KEGG" id="nno:NONO_c30920"/>
<organism evidence="4 5">
    <name type="scientific">Nocardia nova SH22a</name>
    <dbReference type="NCBI Taxonomy" id="1415166"/>
    <lineage>
        <taxon>Bacteria</taxon>
        <taxon>Bacillati</taxon>
        <taxon>Actinomycetota</taxon>
        <taxon>Actinomycetes</taxon>
        <taxon>Mycobacteriales</taxon>
        <taxon>Nocardiaceae</taxon>
        <taxon>Nocardia</taxon>
    </lineage>
</organism>
<feature type="domain" description="Adenylyltransferase AadA C-terminal" evidence="3">
    <location>
        <begin position="135"/>
        <end position="220"/>
    </location>
</feature>
<dbReference type="PATRIC" id="fig|1415166.3.peg.3170"/>
<dbReference type="SUPFAM" id="SSF81301">
    <property type="entry name" value="Nucleotidyltransferase"/>
    <property type="match status" value="1"/>
</dbReference>
<evidence type="ECO:0000256" key="1">
    <source>
        <dbReference type="ARBA" id="ARBA00022679"/>
    </source>
</evidence>
<dbReference type="GO" id="GO:0016779">
    <property type="term" value="F:nucleotidyltransferase activity"/>
    <property type="evidence" value="ECO:0007669"/>
    <property type="project" value="InterPro"/>
</dbReference>
<dbReference type="InterPro" id="IPR002934">
    <property type="entry name" value="Polymerase_NTP_transf_dom"/>
</dbReference>
<reference evidence="4 5" key="1">
    <citation type="journal article" date="2014" name="Appl. Environ. Microbiol.">
        <title>Insights into the Microbial Degradation of Rubber and Gutta-Percha by Analysis of the Complete Genome of Nocardia nova SH22a.</title>
        <authorList>
            <person name="Luo Q."/>
            <person name="Hiessl S."/>
            <person name="Poehlein A."/>
            <person name="Daniel R."/>
            <person name="Steinbuchel A."/>
        </authorList>
    </citation>
    <scope>NUCLEOTIDE SEQUENCE [LARGE SCALE GENOMIC DNA]</scope>
    <source>
        <strain evidence="4">SH22a</strain>
    </source>
</reference>
<evidence type="ECO:0000259" key="3">
    <source>
        <dbReference type="Pfam" id="PF13427"/>
    </source>
</evidence>
<dbReference type="AlphaFoldDB" id="W5TFH4"/>
<sequence length="237" mass="25755">MCGERVVSVFAVGSLALGDYRHGRSDVDVTVVVDPALSDAAVLRLADVLSDIDCPATGLELVVYDADVIGRRCDRAGYRLDLNTGPLLPYKVSVDSAVAPAFWYVIDRGVAWQSGKLLYGRAVREVVAAPVFTDQLAAVRASVREHATGAGHLADNQVLNGCRSVVFCRAGQWIAKRAAAQRIATEHSRFRPLIEQALRSFERPRADALSLPASDVRQFLSWVGECVEHGPEEEQPD</sequence>
<name>W5TFH4_9NOCA</name>
<keyword evidence="1" id="KW-0808">Transferase</keyword>
<dbReference type="Pfam" id="PF13427">
    <property type="entry name" value="AadA_C"/>
    <property type="match status" value="1"/>
</dbReference>
<dbReference type="eggNOG" id="COG1708">
    <property type="taxonomic scope" value="Bacteria"/>
</dbReference>
<keyword evidence="5" id="KW-1185">Reference proteome</keyword>
<dbReference type="HOGENOM" id="CLU_074146_0_0_11"/>
<gene>
    <name evidence="4" type="ORF">NONO_c30920</name>
</gene>
<evidence type="ECO:0000313" key="4">
    <source>
        <dbReference type="EMBL" id="AHH17879.1"/>
    </source>
</evidence>
<dbReference type="Pfam" id="PF01909">
    <property type="entry name" value="NTP_transf_2"/>
    <property type="match status" value="1"/>
</dbReference>
<dbReference type="EMBL" id="CP006850">
    <property type="protein sequence ID" value="AHH17879.1"/>
    <property type="molecule type" value="Genomic_DNA"/>
</dbReference>
<dbReference type="STRING" id="1415166.NONO_c30920"/>
<feature type="domain" description="Polymerase nucleotidyl transferase" evidence="2">
    <location>
        <begin position="6"/>
        <end position="38"/>
    </location>
</feature>
<protein>
    <submittedName>
        <fullName evidence="4">Uncharacterized protein</fullName>
    </submittedName>
</protein>
<evidence type="ECO:0000259" key="2">
    <source>
        <dbReference type="Pfam" id="PF01909"/>
    </source>
</evidence>
<proteinExistence type="predicted"/>
<dbReference type="InterPro" id="IPR025184">
    <property type="entry name" value="AadA_C"/>
</dbReference>
<accession>W5TFH4</accession>
<dbReference type="Proteomes" id="UP000019150">
    <property type="component" value="Chromosome"/>
</dbReference>